<sequence>MFLKGTLVGMWSGGGFGCGVGLRLWRGGNWGFC</sequence>
<gene>
    <name evidence="1" type="ORF">H206_05504</name>
</gene>
<protein>
    <submittedName>
        <fullName evidence="1">Uncharacterized protein</fullName>
    </submittedName>
</protein>
<dbReference type="AlphaFoldDB" id="A0A3S3SQN0"/>
<dbReference type="Proteomes" id="UP000287853">
    <property type="component" value="Unassembled WGS sequence"/>
</dbReference>
<reference evidence="1 2" key="1">
    <citation type="submission" date="2017-01" db="EMBL/GenBank/DDBJ databases">
        <title>The cable genome- insights into the physiology and evolution of filamentous bacteria capable of sulfide oxidation via long distance electron transfer.</title>
        <authorList>
            <person name="Schreiber L."/>
            <person name="Bjerg J.T."/>
            <person name="Boggild A."/>
            <person name="Van De Vossenberg J."/>
            <person name="Meysman F."/>
            <person name="Nielsen L.P."/>
            <person name="Schramm A."/>
            <person name="Kjeldsen K.U."/>
        </authorList>
    </citation>
    <scope>NUCLEOTIDE SEQUENCE [LARGE SCALE GENOMIC DNA]</scope>
    <source>
        <strain evidence="1">MCF</strain>
    </source>
</reference>
<accession>A0A3S3SQN0</accession>
<comment type="caution">
    <text evidence="1">The sequence shown here is derived from an EMBL/GenBank/DDBJ whole genome shotgun (WGS) entry which is preliminary data.</text>
</comment>
<evidence type="ECO:0000313" key="1">
    <source>
        <dbReference type="EMBL" id="RWX47894.1"/>
    </source>
</evidence>
<dbReference type="PROSITE" id="PS51257">
    <property type="entry name" value="PROKAR_LIPOPROTEIN"/>
    <property type="match status" value="1"/>
</dbReference>
<name>A0A3S3SQN0_9BACT</name>
<keyword evidence="2" id="KW-1185">Reference proteome</keyword>
<proteinExistence type="predicted"/>
<evidence type="ECO:0000313" key="2">
    <source>
        <dbReference type="Proteomes" id="UP000287853"/>
    </source>
</evidence>
<dbReference type="EMBL" id="MTKO01000016">
    <property type="protein sequence ID" value="RWX47894.1"/>
    <property type="molecule type" value="Genomic_DNA"/>
</dbReference>
<organism evidence="1 2">
    <name type="scientific">Candidatus Electrothrix aarhusensis</name>
    <dbReference type="NCBI Taxonomy" id="1859131"/>
    <lineage>
        <taxon>Bacteria</taxon>
        <taxon>Pseudomonadati</taxon>
        <taxon>Thermodesulfobacteriota</taxon>
        <taxon>Desulfobulbia</taxon>
        <taxon>Desulfobulbales</taxon>
        <taxon>Desulfobulbaceae</taxon>
        <taxon>Candidatus Electrothrix</taxon>
    </lineage>
</organism>